<sequence>MGNITACIRRSKEVVRSSATADSESETFSCASDVDSTPDSECPVYPFAPNEGVMEKGKRKCTSDERPVQHSTSSELSTSVEQQIEHSKSHWSQVADYCDSDDERVAEIDNVEVFKELQRHPIWGDFFVTFGYDLGICESLGELEVGEKFAEGGQAEIFHAKVIWRDEDMNKYLEHWGIEHVLKVFKKGTFLRQMKSQWPQGMFLQHLETIKHINTTTEEHLVYNMEVTYGVLLRDGRFAFLMKKIQEDLRSLIDRKMRMRVGQDSGPFSEDVAKTIMYNVSLGMESLHSHNIIHRDVKASNVLVVKHSSEDIGLGYSMADYESSIGVIGTGFFRAPEILQACKDKTIYQRPELFTKESDVYSFGMMCYEILTGKLPFEGHSLNNYDIVLNGQGLELPDYLDEWAHGLLSRCLHPNPLARPSFGDIANYIVADSIGTFIDFRERKQLLKLYYR</sequence>
<dbReference type="GO" id="GO:0004672">
    <property type="term" value="F:protein kinase activity"/>
    <property type="evidence" value="ECO:0007669"/>
    <property type="project" value="InterPro"/>
</dbReference>
<evidence type="ECO:0000256" key="1">
    <source>
        <dbReference type="SAM" id="MobiDB-lite"/>
    </source>
</evidence>
<accession>A0A8T0IR26</accession>
<evidence type="ECO:0000313" key="4">
    <source>
        <dbReference type="Proteomes" id="UP000822688"/>
    </source>
</evidence>
<feature type="region of interest" description="Disordered" evidence="1">
    <location>
        <begin position="55"/>
        <end position="78"/>
    </location>
</feature>
<comment type="caution">
    <text evidence="3">The sequence shown here is derived from an EMBL/GenBank/DDBJ whole genome shotgun (WGS) entry which is preliminary data.</text>
</comment>
<dbReference type="EMBL" id="CM026422">
    <property type="protein sequence ID" value="KAG0585507.1"/>
    <property type="molecule type" value="Genomic_DNA"/>
</dbReference>
<dbReference type="SMART" id="SM00220">
    <property type="entry name" value="S_TKc"/>
    <property type="match status" value="1"/>
</dbReference>
<feature type="compositionally biased region" description="Polar residues" evidence="1">
    <location>
        <begin position="17"/>
        <end position="39"/>
    </location>
</feature>
<dbReference type="SUPFAM" id="SSF56112">
    <property type="entry name" value="Protein kinase-like (PK-like)"/>
    <property type="match status" value="1"/>
</dbReference>
<feature type="region of interest" description="Disordered" evidence="1">
    <location>
        <begin position="15"/>
        <end position="39"/>
    </location>
</feature>
<organism evidence="3 4">
    <name type="scientific">Ceratodon purpureus</name>
    <name type="common">Fire moss</name>
    <name type="synonym">Dicranum purpureum</name>
    <dbReference type="NCBI Taxonomy" id="3225"/>
    <lineage>
        <taxon>Eukaryota</taxon>
        <taxon>Viridiplantae</taxon>
        <taxon>Streptophyta</taxon>
        <taxon>Embryophyta</taxon>
        <taxon>Bryophyta</taxon>
        <taxon>Bryophytina</taxon>
        <taxon>Bryopsida</taxon>
        <taxon>Dicranidae</taxon>
        <taxon>Pseudoditrichales</taxon>
        <taxon>Ditrichaceae</taxon>
        <taxon>Ceratodon</taxon>
    </lineage>
</organism>
<evidence type="ECO:0000313" key="3">
    <source>
        <dbReference type="EMBL" id="KAG0585507.1"/>
    </source>
</evidence>
<reference evidence="3" key="1">
    <citation type="submission" date="2020-06" db="EMBL/GenBank/DDBJ databases">
        <title>WGS assembly of Ceratodon purpureus strain R40.</title>
        <authorList>
            <person name="Carey S.B."/>
            <person name="Jenkins J."/>
            <person name="Shu S."/>
            <person name="Lovell J.T."/>
            <person name="Sreedasyam A."/>
            <person name="Maumus F."/>
            <person name="Tiley G.P."/>
            <person name="Fernandez-Pozo N."/>
            <person name="Barry K."/>
            <person name="Chen C."/>
            <person name="Wang M."/>
            <person name="Lipzen A."/>
            <person name="Daum C."/>
            <person name="Saski C.A."/>
            <person name="Payton A.C."/>
            <person name="Mcbreen J.C."/>
            <person name="Conrad R.E."/>
            <person name="Kollar L.M."/>
            <person name="Olsson S."/>
            <person name="Huttunen S."/>
            <person name="Landis J.B."/>
            <person name="Wickett N.J."/>
            <person name="Johnson M.G."/>
            <person name="Rensing S.A."/>
            <person name="Grimwood J."/>
            <person name="Schmutz J."/>
            <person name="Mcdaniel S.F."/>
        </authorList>
    </citation>
    <scope>NUCLEOTIDE SEQUENCE</scope>
    <source>
        <strain evidence="3">R40</strain>
    </source>
</reference>
<dbReference type="InterPro" id="IPR008271">
    <property type="entry name" value="Ser/Thr_kinase_AS"/>
</dbReference>
<dbReference type="GO" id="GO:0005524">
    <property type="term" value="F:ATP binding"/>
    <property type="evidence" value="ECO:0007669"/>
    <property type="project" value="InterPro"/>
</dbReference>
<feature type="compositionally biased region" description="Basic and acidic residues" evidence="1">
    <location>
        <begin position="55"/>
        <end position="68"/>
    </location>
</feature>
<feature type="compositionally biased region" description="Polar residues" evidence="1">
    <location>
        <begin position="69"/>
        <end position="78"/>
    </location>
</feature>
<dbReference type="PANTHER" id="PTHR23257:SF969">
    <property type="entry name" value="INTEGRIN-LINKED PROTEIN KINASE"/>
    <property type="match status" value="1"/>
</dbReference>
<dbReference type="Gene3D" id="1.10.510.10">
    <property type="entry name" value="Transferase(Phosphotransferase) domain 1"/>
    <property type="match status" value="1"/>
</dbReference>
<name>A0A8T0IR26_CERPU</name>
<dbReference type="InterPro" id="IPR000719">
    <property type="entry name" value="Prot_kinase_dom"/>
</dbReference>
<dbReference type="PANTHER" id="PTHR23257">
    <property type="entry name" value="SERINE-THREONINE PROTEIN KINASE"/>
    <property type="match status" value="1"/>
</dbReference>
<dbReference type="GO" id="GO:0007165">
    <property type="term" value="P:signal transduction"/>
    <property type="evidence" value="ECO:0007669"/>
    <property type="project" value="TreeGrafter"/>
</dbReference>
<dbReference type="AlphaFoldDB" id="A0A8T0IR26"/>
<dbReference type="Proteomes" id="UP000822688">
    <property type="component" value="Chromosome 2"/>
</dbReference>
<keyword evidence="4" id="KW-1185">Reference proteome</keyword>
<gene>
    <name evidence="3" type="ORF">KC19_2G017500</name>
</gene>
<dbReference type="InterPro" id="IPR050167">
    <property type="entry name" value="Ser_Thr_protein_kinase"/>
</dbReference>
<protein>
    <recommendedName>
        <fullName evidence="2">Protein kinase domain-containing protein</fullName>
    </recommendedName>
</protein>
<dbReference type="Pfam" id="PF00069">
    <property type="entry name" value="Pkinase"/>
    <property type="match status" value="1"/>
</dbReference>
<dbReference type="GO" id="GO:0005737">
    <property type="term" value="C:cytoplasm"/>
    <property type="evidence" value="ECO:0007669"/>
    <property type="project" value="TreeGrafter"/>
</dbReference>
<evidence type="ECO:0000259" key="2">
    <source>
        <dbReference type="PROSITE" id="PS50011"/>
    </source>
</evidence>
<dbReference type="PROSITE" id="PS00108">
    <property type="entry name" value="PROTEIN_KINASE_ST"/>
    <property type="match status" value="1"/>
</dbReference>
<dbReference type="PROSITE" id="PS50011">
    <property type="entry name" value="PROTEIN_KINASE_DOM"/>
    <property type="match status" value="1"/>
</dbReference>
<dbReference type="InterPro" id="IPR011009">
    <property type="entry name" value="Kinase-like_dom_sf"/>
</dbReference>
<proteinExistence type="predicted"/>
<feature type="domain" description="Protein kinase" evidence="2">
    <location>
        <begin position="143"/>
        <end position="438"/>
    </location>
</feature>